<dbReference type="InterPro" id="IPR003593">
    <property type="entry name" value="AAA+_ATPase"/>
</dbReference>
<protein>
    <recommendedName>
        <fullName evidence="7">ABC transporter domain-containing protein</fullName>
    </recommendedName>
</protein>
<dbReference type="Pfam" id="PF00005">
    <property type="entry name" value="ABC_tran"/>
    <property type="match status" value="1"/>
</dbReference>
<dbReference type="InterPro" id="IPR003439">
    <property type="entry name" value="ABC_transporter-like_ATP-bd"/>
</dbReference>
<dbReference type="SMART" id="SM00382">
    <property type="entry name" value="AAA"/>
    <property type="match status" value="1"/>
</dbReference>
<proteinExistence type="inferred from homology"/>
<dbReference type="Pfam" id="PF13732">
    <property type="entry name" value="DrrA1-3_C"/>
    <property type="match status" value="1"/>
</dbReference>
<dbReference type="GO" id="GO:0005886">
    <property type="term" value="C:plasma membrane"/>
    <property type="evidence" value="ECO:0007669"/>
    <property type="project" value="UniProtKB-SubCell"/>
</dbReference>
<evidence type="ECO:0000313" key="9">
    <source>
        <dbReference type="Proteomes" id="UP000070620"/>
    </source>
</evidence>
<feature type="domain" description="ABC transporter" evidence="7">
    <location>
        <begin position="5"/>
        <end position="235"/>
    </location>
</feature>
<evidence type="ECO:0000256" key="1">
    <source>
        <dbReference type="ARBA" id="ARBA00004413"/>
    </source>
</evidence>
<accession>A0A136PMU6</accession>
<dbReference type="InterPro" id="IPR050763">
    <property type="entry name" value="ABC_transporter_ATP-binding"/>
</dbReference>
<dbReference type="PROSITE" id="PS00211">
    <property type="entry name" value="ABC_TRANSPORTER_1"/>
    <property type="match status" value="1"/>
</dbReference>
<evidence type="ECO:0000256" key="6">
    <source>
        <dbReference type="ARBA" id="ARBA00049985"/>
    </source>
</evidence>
<dbReference type="SUPFAM" id="SSF52540">
    <property type="entry name" value="P-loop containing nucleoside triphosphate hydrolases"/>
    <property type="match status" value="1"/>
</dbReference>
<sequence length="314" mass="34725">MGDAVTTTRLTRYFRRHAAVDGLDLRVPAGEIVGLIGPNGAGKTTTIRMLTTLLRPSAGQALVCGLDVRHEAVAVRRLIGYVPQEKGVRHLLTGRESLEIEADLHHIPRRRRDQRVAELLDLVGLLADADRMVSDYSGGMQKRLDLACGLLHAPELLILDEPTLGLDVVSRHRIWDYVRRLRAEGRAVLLATNYLDEADRLCDRITIIDRGREVVTGTPADLKRDVGADVVRVSTDRPEVLRSAIGHRAWVRQITIDDAGDLHVHVDDAATALPDLVRDAVRHGVDLTGVHYHRPTLDDVFLRHTGRVLAGHPA</sequence>
<comment type="similarity">
    <text evidence="6">Belongs to the ABC transporter superfamily. Drug exporter-1 (DrugE1) (TC 3.A.1.105) family.</text>
</comment>
<evidence type="ECO:0000256" key="3">
    <source>
        <dbReference type="ARBA" id="ARBA00022741"/>
    </source>
</evidence>
<dbReference type="Gene3D" id="3.40.50.300">
    <property type="entry name" value="P-loop containing nucleotide triphosphate hydrolases"/>
    <property type="match status" value="1"/>
</dbReference>
<evidence type="ECO:0000256" key="4">
    <source>
        <dbReference type="ARBA" id="ARBA00022840"/>
    </source>
</evidence>
<dbReference type="InterPro" id="IPR025302">
    <property type="entry name" value="DrrA1/2-like_C"/>
</dbReference>
<dbReference type="GO" id="GO:0005524">
    <property type="term" value="F:ATP binding"/>
    <property type="evidence" value="ECO:0007669"/>
    <property type="project" value="UniProtKB-KW"/>
</dbReference>
<dbReference type="InterPro" id="IPR005894">
    <property type="entry name" value="DrrA"/>
</dbReference>
<dbReference type="PANTHER" id="PTHR42711:SF5">
    <property type="entry name" value="ABC TRANSPORTER ATP-BINDING PROTEIN NATA"/>
    <property type="match status" value="1"/>
</dbReference>
<comment type="caution">
    <text evidence="8">The sequence shown here is derived from an EMBL/GenBank/DDBJ whole genome shotgun (WGS) entry which is preliminary data.</text>
</comment>
<dbReference type="GO" id="GO:1900753">
    <property type="term" value="P:doxorubicin transport"/>
    <property type="evidence" value="ECO:0007669"/>
    <property type="project" value="InterPro"/>
</dbReference>
<dbReference type="OrthoDB" id="9804819at2"/>
<evidence type="ECO:0000259" key="7">
    <source>
        <dbReference type="PROSITE" id="PS50893"/>
    </source>
</evidence>
<dbReference type="InterPro" id="IPR017871">
    <property type="entry name" value="ABC_transporter-like_CS"/>
</dbReference>
<comment type="subcellular location">
    <subcellularLocation>
        <location evidence="1">Cell membrane</location>
        <topology evidence="1">Peripheral membrane protein</topology>
        <orientation evidence="1">Cytoplasmic side</orientation>
    </subcellularLocation>
</comment>
<keyword evidence="9" id="KW-1185">Reference proteome</keyword>
<evidence type="ECO:0000313" key="8">
    <source>
        <dbReference type="EMBL" id="KXK59741.1"/>
    </source>
</evidence>
<dbReference type="GO" id="GO:0016887">
    <property type="term" value="F:ATP hydrolysis activity"/>
    <property type="evidence" value="ECO:0007669"/>
    <property type="project" value="InterPro"/>
</dbReference>
<dbReference type="RefSeq" id="WP_067370059.1">
    <property type="nucleotide sequence ID" value="NZ_JBIUBN010000013.1"/>
</dbReference>
<organism evidence="8 9">
    <name type="scientific">Micromonospora rosaria</name>
    <dbReference type="NCBI Taxonomy" id="47874"/>
    <lineage>
        <taxon>Bacteria</taxon>
        <taxon>Bacillati</taxon>
        <taxon>Actinomycetota</taxon>
        <taxon>Actinomycetes</taxon>
        <taxon>Micromonosporales</taxon>
        <taxon>Micromonosporaceae</taxon>
        <taxon>Micromonospora</taxon>
    </lineage>
</organism>
<dbReference type="EMBL" id="LRQV01000099">
    <property type="protein sequence ID" value="KXK59741.1"/>
    <property type="molecule type" value="Genomic_DNA"/>
</dbReference>
<dbReference type="PANTHER" id="PTHR42711">
    <property type="entry name" value="ABC TRANSPORTER ATP-BINDING PROTEIN"/>
    <property type="match status" value="1"/>
</dbReference>
<keyword evidence="3" id="KW-0547">Nucleotide-binding</keyword>
<reference evidence="8 9" key="1">
    <citation type="submission" date="2016-01" db="EMBL/GenBank/DDBJ databases">
        <title>Whole genome sequence and analysis of Micromonospora rosaria DSM 803, which can produce antibacterial substance rosamicin.</title>
        <authorList>
            <person name="Yang H."/>
            <person name="He X."/>
            <person name="Zhu D."/>
        </authorList>
    </citation>
    <scope>NUCLEOTIDE SEQUENCE [LARGE SCALE GENOMIC DNA]</scope>
    <source>
        <strain evidence="8 9">DSM 803</strain>
    </source>
</reference>
<dbReference type="AlphaFoldDB" id="A0A136PMU6"/>
<dbReference type="Proteomes" id="UP000070620">
    <property type="component" value="Unassembled WGS sequence"/>
</dbReference>
<evidence type="ECO:0000256" key="5">
    <source>
        <dbReference type="ARBA" id="ARBA00023251"/>
    </source>
</evidence>
<name>A0A136PMU6_9ACTN</name>
<dbReference type="NCBIfam" id="TIGR01188">
    <property type="entry name" value="drrA"/>
    <property type="match status" value="1"/>
</dbReference>
<dbReference type="InterPro" id="IPR027417">
    <property type="entry name" value="P-loop_NTPase"/>
</dbReference>
<gene>
    <name evidence="8" type="ORF">AWW66_22680</name>
</gene>
<dbReference type="PROSITE" id="PS50893">
    <property type="entry name" value="ABC_TRANSPORTER_2"/>
    <property type="match status" value="1"/>
</dbReference>
<keyword evidence="5" id="KW-0046">Antibiotic resistance</keyword>
<evidence type="ECO:0000256" key="2">
    <source>
        <dbReference type="ARBA" id="ARBA00022448"/>
    </source>
</evidence>
<keyword evidence="2" id="KW-0813">Transport</keyword>
<dbReference type="GO" id="GO:0043215">
    <property type="term" value="P:daunorubicin transport"/>
    <property type="evidence" value="ECO:0007669"/>
    <property type="project" value="InterPro"/>
</dbReference>
<dbReference type="GO" id="GO:0046677">
    <property type="term" value="P:response to antibiotic"/>
    <property type="evidence" value="ECO:0007669"/>
    <property type="project" value="UniProtKB-KW"/>
</dbReference>
<keyword evidence="4" id="KW-0067">ATP-binding</keyword>